<keyword evidence="6" id="KW-0489">Methyltransferase</keyword>
<dbReference type="GO" id="GO:0005737">
    <property type="term" value="C:cytoplasm"/>
    <property type="evidence" value="ECO:0007669"/>
    <property type="project" value="UniProtKB-SubCell"/>
</dbReference>
<dbReference type="InterPro" id="IPR019410">
    <property type="entry name" value="Methyltransf_16"/>
</dbReference>
<sequence length="302" mass="34390">MESPTYSDTTMNKRTLDEKKSKHRWKILKNAILQKQCTESDPVNLVSIRRFSTFGLFSTNQLPGKSAQGGHRWEEYTCPHHSQINVNIRHLSNSFSAGELIGFNNTGNVCLWPSEEVLAFHCMKNAELFKNQRLCELGGGMTCLAGIAVAVCSDAAEVLLTDGNQTSVQNVKEVLAENSSKFGHTSVAARELKWNQRQTFEDLNGHFDHVISADCLFFDQFRRDLVDTIDVLLKAKGVATIFAPQRGKTLDDFCEFARLRFTVEVDHKYDQLVWQKHQEMLIQGKELYDENIHYPVMITLTR</sequence>
<comment type="subcellular location">
    <subcellularLocation>
        <location evidence="2">Cytoplasm</location>
    </subcellularLocation>
    <subcellularLocation>
        <location evidence="1">Nucleus</location>
    </subcellularLocation>
</comment>
<proteinExistence type="predicted"/>
<evidence type="ECO:0000256" key="2">
    <source>
        <dbReference type="ARBA" id="ARBA00004496"/>
    </source>
</evidence>
<evidence type="ECO:0000256" key="4">
    <source>
        <dbReference type="ARBA" id="ARBA00020594"/>
    </source>
</evidence>
<accession>A0A914BHB3</accession>
<dbReference type="GO" id="GO:0005634">
    <property type="term" value="C:nucleus"/>
    <property type="evidence" value="ECO:0007669"/>
    <property type="project" value="UniProtKB-SubCell"/>
</dbReference>
<evidence type="ECO:0000256" key="5">
    <source>
        <dbReference type="ARBA" id="ARBA00022490"/>
    </source>
</evidence>
<dbReference type="AlphaFoldDB" id="A0A914BHB3"/>
<evidence type="ECO:0000256" key="3">
    <source>
        <dbReference type="ARBA" id="ARBA00011914"/>
    </source>
</evidence>
<dbReference type="Pfam" id="PF10294">
    <property type="entry name" value="Methyltransf_16"/>
    <property type="match status" value="1"/>
</dbReference>
<dbReference type="GO" id="GO:0032259">
    <property type="term" value="P:methylation"/>
    <property type="evidence" value="ECO:0007669"/>
    <property type="project" value="UniProtKB-KW"/>
</dbReference>
<dbReference type="SUPFAM" id="SSF53335">
    <property type="entry name" value="S-adenosyl-L-methionine-dependent methyltransferases"/>
    <property type="match status" value="1"/>
</dbReference>
<evidence type="ECO:0000256" key="1">
    <source>
        <dbReference type="ARBA" id="ARBA00004123"/>
    </source>
</evidence>
<dbReference type="GO" id="GO:0018025">
    <property type="term" value="F:calmodulin-lysine N-methyltransferase activity"/>
    <property type="evidence" value="ECO:0007669"/>
    <property type="project" value="UniProtKB-EC"/>
</dbReference>
<dbReference type="Proteomes" id="UP000887568">
    <property type="component" value="Unplaced"/>
</dbReference>
<organism evidence="9 10">
    <name type="scientific">Patiria miniata</name>
    <name type="common">Bat star</name>
    <name type="synonym">Asterina miniata</name>
    <dbReference type="NCBI Taxonomy" id="46514"/>
    <lineage>
        <taxon>Eukaryota</taxon>
        <taxon>Metazoa</taxon>
        <taxon>Echinodermata</taxon>
        <taxon>Eleutherozoa</taxon>
        <taxon>Asterozoa</taxon>
        <taxon>Asteroidea</taxon>
        <taxon>Valvatacea</taxon>
        <taxon>Valvatida</taxon>
        <taxon>Asterinidae</taxon>
        <taxon>Patiria</taxon>
    </lineage>
</organism>
<dbReference type="EC" id="2.1.1.60" evidence="3"/>
<reference evidence="9" key="1">
    <citation type="submission" date="2022-11" db="UniProtKB">
        <authorList>
            <consortium name="EnsemblMetazoa"/>
        </authorList>
    </citation>
    <scope>IDENTIFICATION</scope>
</reference>
<evidence type="ECO:0000256" key="8">
    <source>
        <dbReference type="ARBA" id="ARBA00023242"/>
    </source>
</evidence>
<dbReference type="PANTHER" id="PTHR13539">
    <property type="entry name" value="CALMODULIN-LYSINE N-METHYLTRANSFERASE"/>
    <property type="match status" value="1"/>
</dbReference>
<dbReference type="PANTHER" id="PTHR13539:SF3">
    <property type="entry name" value="CALMODULIN-LYSINE N-METHYLTRANSFERASE"/>
    <property type="match status" value="1"/>
</dbReference>
<dbReference type="GeneID" id="119743323"/>
<name>A0A914BHB3_PATMI</name>
<dbReference type="OrthoDB" id="413520at2759"/>
<keyword evidence="8" id="KW-0539">Nucleus</keyword>
<dbReference type="CTD" id="79823"/>
<protein>
    <recommendedName>
        <fullName evidence="4">Calmodulin-lysine N-methyltransferase</fullName>
        <ecNumber evidence="3">2.1.1.60</ecNumber>
    </recommendedName>
</protein>
<evidence type="ECO:0000256" key="6">
    <source>
        <dbReference type="ARBA" id="ARBA00022603"/>
    </source>
</evidence>
<evidence type="ECO:0000313" key="10">
    <source>
        <dbReference type="Proteomes" id="UP000887568"/>
    </source>
</evidence>
<keyword evidence="10" id="KW-1185">Reference proteome</keyword>
<dbReference type="RefSeq" id="XP_038075658.1">
    <property type="nucleotide sequence ID" value="XM_038219730.1"/>
</dbReference>
<keyword evidence="7" id="KW-0808">Transferase</keyword>
<dbReference type="InterPro" id="IPR025800">
    <property type="entry name" value="CaM-Lys-N-MeTrfase"/>
</dbReference>
<evidence type="ECO:0000256" key="7">
    <source>
        <dbReference type="ARBA" id="ARBA00022679"/>
    </source>
</evidence>
<dbReference type="EnsemblMetazoa" id="XM_038219730.1">
    <property type="protein sequence ID" value="XP_038075658.1"/>
    <property type="gene ID" value="LOC119743323"/>
</dbReference>
<keyword evidence="5" id="KW-0963">Cytoplasm</keyword>
<dbReference type="Gene3D" id="3.40.50.150">
    <property type="entry name" value="Vaccinia Virus protein VP39"/>
    <property type="match status" value="1"/>
</dbReference>
<evidence type="ECO:0000313" key="9">
    <source>
        <dbReference type="EnsemblMetazoa" id="XP_038075658.1"/>
    </source>
</evidence>
<dbReference type="OMA" id="WYYLAPQ"/>
<dbReference type="InterPro" id="IPR029063">
    <property type="entry name" value="SAM-dependent_MTases_sf"/>
</dbReference>